<dbReference type="Proteomes" id="UP000241480">
    <property type="component" value="Segment"/>
</dbReference>
<protein>
    <recommendedName>
        <fullName evidence="3">Helix-turn-helix domain-containing protein</fullName>
    </recommendedName>
</protein>
<evidence type="ECO:0008006" key="3">
    <source>
        <dbReference type="Google" id="ProtNLM"/>
    </source>
</evidence>
<evidence type="ECO:0000313" key="1">
    <source>
        <dbReference type="EMBL" id="AUE23375.1"/>
    </source>
</evidence>
<name>A0A2H4YHB4_9CAUD</name>
<evidence type="ECO:0000313" key="2">
    <source>
        <dbReference type="Proteomes" id="UP000241480"/>
    </source>
</evidence>
<sequence>MEIKIGEHSVKVRDGSYVTIPTMWLFDENLSPQDLQRLVKLWWRYDYFRNLNPEGGEEVFFPSQKSLCHLFGLSEKSQPKVSEFLSKMEKLGYIRRVRSGFKDSSGNAKPRHYIIVNRGTNA</sequence>
<keyword evidence="2" id="KW-1185">Reference proteome</keyword>
<gene>
    <name evidence="1" type="ORF">Ro1_00149</name>
</gene>
<dbReference type="EMBL" id="MG250486">
    <property type="protein sequence ID" value="AUE23375.1"/>
    <property type="molecule type" value="Genomic_DNA"/>
</dbReference>
<accession>A0A2H4YHB4</accession>
<organism evidence="1 2">
    <name type="scientific">Raoultella phage Ro1</name>
    <dbReference type="NCBI Taxonomy" id="2053702"/>
    <lineage>
        <taxon>Viruses</taxon>
        <taxon>Duplodnaviria</taxon>
        <taxon>Heunggongvirae</taxon>
        <taxon>Uroviricota</taxon>
        <taxon>Caudoviricetes</taxon>
        <taxon>Vequintavirinae</taxon>
        <taxon>Mydovirus</taxon>
        <taxon>Mydovirus Ro1</taxon>
    </lineage>
</organism>
<reference evidence="1 2" key="1">
    <citation type="submission" date="2017-10" db="EMBL/GenBank/DDBJ databases">
        <title>Antibacterial composition for extension of chilled fish shelf life and decreasing of risk of food-borne infections, bacteriophage strains for its preparation.</title>
        <authorList>
            <person name="Zulkarneev E.R."/>
            <person name="Aleshkin A.V."/>
            <person name="Rubalsky O.V."/>
            <person name="Kiseleva I.A."/>
            <person name="Rubalskii E.O."/>
            <person name="Lebedev S.N."/>
        </authorList>
    </citation>
    <scope>NUCLEOTIDE SEQUENCE [LARGE SCALE GENOMIC DNA]</scope>
</reference>
<proteinExistence type="predicted"/>